<dbReference type="InterPro" id="IPR053880">
    <property type="entry name" value="GPR180-like_N"/>
</dbReference>
<dbReference type="EMBL" id="CM016762">
    <property type="protein sequence ID" value="TMS36413.1"/>
    <property type="molecule type" value="Genomic_DNA"/>
</dbReference>
<evidence type="ECO:0000256" key="3">
    <source>
        <dbReference type="ARBA" id="ARBA00022989"/>
    </source>
</evidence>
<feature type="transmembrane region" description="Helical" evidence="6">
    <location>
        <begin position="292"/>
        <end position="309"/>
    </location>
</feature>
<dbReference type="Pfam" id="PF10192">
    <property type="entry name" value="GPR180-TMEM145_TM"/>
    <property type="match status" value="1"/>
</dbReference>
<dbReference type="OrthoDB" id="205745at2759"/>
<dbReference type="InterPro" id="IPR019336">
    <property type="entry name" value="GPR180/TMEM145_TM"/>
</dbReference>
<feature type="signal peptide" evidence="7">
    <location>
        <begin position="1"/>
        <end position="23"/>
    </location>
</feature>
<keyword evidence="2 6" id="KW-0812">Transmembrane</keyword>
<evidence type="ECO:0000259" key="8">
    <source>
        <dbReference type="Pfam" id="PF10192"/>
    </source>
</evidence>
<evidence type="ECO:0000256" key="1">
    <source>
        <dbReference type="ARBA" id="ARBA00004141"/>
    </source>
</evidence>
<dbReference type="GO" id="GO:0016020">
    <property type="term" value="C:membrane"/>
    <property type="evidence" value="ECO:0007669"/>
    <property type="project" value="UniProtKB-SubCell"/>
</dbReference>
<dbReference type="PANTHER" id="PTHR23252:SF24">
    <property type="entry name" value="TRANSMEMBRANE PROTEIN 145"/>
    <property type="match status" value="1"/>
</dbReference>
<keyword evidence="4 6" id="KW-0472">Membrane</keyword>
<gene>
    <name evidence="10" type="ORF">L596_003582</name>
</gene>
<feature type="transmembrane region" description="Helical" evidence="6">
    <location>
        <begin position="329"/>
        <end position="347"/>
    </location>
</feature>
<proteinExistence type="predicted"/>
<feature type="chain" id="PRO_5020717063" evidence="7">
    <location>
        <begin position="24"/>
        <end position="443"/>
    </location>
</feature>
<dbReference type="InterPro" id="IPR047831">
    <property type="entry name" value="GPR180/TMEM145"/>
</dbReference>
<feature type="domain" description="GPR180/TMEM145 transmembrane" evidence="8">
    <location>
        <begin position="197"/>
        <end position="409"/>
    </location>
</feature>
<keyword evidence="7" id="KW-0732">Signal</keyword>
<dbReference type="Proteomes" id="UP000298663">
    <property type="component" value="Chromosome X"/>
</dbReference>
<evidence type="ECO:0000259" key="9">
    <source>
        <dbReference type="Pfam" id="PF21892"/>
    </source>
</evidence>
<organism evidence="10 11">
    <name type="scientific">Steinernema carpocapsae</name>
    <name type="common">Entomopathogenic nematode</name>
    <dbReference type="NCBI Taxonomy" id="34508"/>
    <lineage>
        <taxon>Eukaryota</taxon>
        <taxon>Metazoa</taxon>
        <taxon>Ecdysozoa</taxon>
        <taxon>Nematoda</taxon>
        <taxon>Chromadorea</taxon>
        <taxon>Rhabditida</taxon>
        <taxon>Tylenchina</taxon>
        <taxon>Panagrolaimomorpha</taxon>
        <taxon>Strongyloidoidea</taxon>
        <taxon>Steinernematidae</taxon>
        <taxon>Steinernema</taxon>
    </lineage>
</organism>
<evidence type="ECO:0000256" key="5">
    <source>
        <dbReference type="ARBA" id="ARBA00023180"/>
    </source>
</evidence>
<dbReference type="Pfam" id="PF21892">
    <property type="entry name" value="TMEM145_N"/>
    <property type="match status" value="1"/>
</dbReference>
<keyword evidence="11" id="KW-1185">Reference proteome</keyword>
<evidence type="ECO:0000256" key="2">
    <source>
        <dbReference type="ARBA" id="ARBA00022692"/>
    </source>
</evidence>
<dbReference type="GO" id="GO:0007186">
    <property type="term" value="P:G protein-coupled receptor signaling pathway"/>
    <property type="evidence" value="ECO:0007669"/>
    <property type="project" value="InterPro"/>
</dbReference>
<feature type="transmembrane region" description="Helical" evidence="6">
    <location>
        <begin position="261"/>
        <end position="280"/>
    </location>
</feature>
<protein>
    <submittedName>
        <fullName evidence="10">Uncharacterized protein</fullName>
    </submittedName>
</protein>
<reference evidence="10 11" key="2">
    <citation type="journal article" date="2019" name="G3 (Bethesda)">
        <title>Hybrid Assembly of the Genome of the Entomopathogenic Nematode Steinernema carpocapsae Identifies the X-Chromosome.</title>
        <authorList>
            <person name="Serra L."/>
            <person name="Macchietto M."/>
            <person name="Macias-Munoz A."/>
            <person name="McGill C.J."/>
            <person name="Rodriguez I.M."/>
            <person name="Rodriguez B."/>
            <person name="Murad R."/>
            <person name="Mortazavi A."/>
        </authorList>
    </citation>
    <scope>NUCLEOTIDE SEQUENCE [LARGE SCALE GENOMIC DNA]</scope>
    <source>
        <strain evidence="10 11">ALL</strain>
    </source>
</reference>
<evidence type="ECO:0000256" key="4">
    <source>
        <dbReference type="ARBA" id="ARBA00023136"/>
    </source>
</evidence>
<evidence type="ECO:0000256" key="6">
    <source>
        <dbReference type="SAM" id="Phobius"/>
    </source>
</evidence>
<feature type="transmembrane region" description="Helical" evidence="6">
    <location>
        <begin position="359"/>
        <end position="381"/>
    </location>
</feature>
<feature type="domain" description="GPR180-like N-terminal" evidence="9">
    <location>
        <begin position="27"/>
        <end position="159"/>
    </location>
</feature>
<dbReference type="GO" id="GO:0019236">
    <property type="term" value="P:response to pheromone"/>
    <property type="evidence" value="ECO:0007669"/>
    <property type="project" value="InterPro"/>
</dbReference>
<reference evidence="10 11" key="1">
    <citation type="journal article" date="2015" name="Genome Biol.">
        <title>Comparative genomics of Steinernema reveals deeply conserved gene regulatory networks.</title>
        <authorList>
            <person name="Dillman A.R."/>
            <person name="Macchietto M."/>
            <person name="Porter C.F."/>
            <person name="Rogers A."/>
            <person name="Williams B."/>
            <person name="Antoshechkin I."/>
            <person name="Lee M.M."/>
            <person name="Goodwin Z."/>
            <person name="Lu X."/>
            <person name="Lewis E.E."/>
            <person name="Goodrich-Blair H."/>
            <person name="Stock S.P."/>
            <person name="Adams B.J."/>
            <person name="Sternberg P.W."/>
            <person name="Mortazavi A."/>
        </authorList>
    </citation>
    <scope>NUCLEOTIDE SEQUENCE [LARGE SCALE GENOMIC DNA]</scope>
    <source>
        <strain evidence="10 11">ALL</strain>
    </source>
</reference>
<sequence>MFSLGKMAILAVTLLSLAGGTSSKYSSGVLRSPKSWEYLERFCFVSLSSSLQFVIEYPEEYAIQSLYLYYDTETQWEAAYDDGTKCQDKEALLNSENHQILVLSPQQAFGEGTHCLQIVRNNESWYRCEGRRSFTSQRPRWWYLAIGNCDSLKGLYLEYSILMTNSEPSSWFYHFSFDEFFILPVTTAFFLAELGILVAATSVAFVLRSRNLLHQTYKLFFQALIFECISLFFMCITYSVYANNGVGMPLLKYLSQVCRQMANMTFLILLLLLSKGFTITRGRLSLCGMTKLSFFVFSYAIISTSMLIWEEKVFDPALVTYVSESLPAYVIAVLRLVAWVWFLRSILITCNKYAQKRKFYASFSFFMTFWFWSGPVVLVFANFVLDNWVREEVVSGVECAVVAYGFLVFLILTWPSTANQNFPYHVRTTQVGDANYPQNNYEV</sequence>
<keyword evidence="3 6" id="KW-1133">Transmembrane helix</keyword>
<comment type="caution">
    <text evidence="10">The sequence shown here is derived from an EMBL/GenBank/DDBJ whole genome shotgun (WGS) entry which is preliminary data.</text>
</comment>
<comment type="subcellular location">
    <subcellularLocation>
        <location evidence="1">Membrane</location>
        <topology evidence="1">Multi-pass membrane protein</topology>
    </subcellularLocation>
</comment>
<accession>A0A4V6I813</accession>
<dbReference type="PANTHER" id="PTHR23252">
    <property type="entry name" value="INTIMAL THICKNESS RECEPTOR-RELATED"/>
    <property type="match status" value="1"/>
</dbReference>
<evidence type="ECO:0000256" key="7">
    <source>
        <dbReference type="SAM" id="SignalP"/>
    </source>
</evidence>
<dbReference type="EMBL" id="AZBU02000001">
    <property type="protein sequence ID" value="TMS36413.1"/>
    <property type="molecule type" value="Genomic_DNA"/>
</dbReference>
<dbReference type="STRING" id="34508.A0A4V6I813"/>
<keyword evidence="5" id="KW-0325">Glycoprotein</keyword>
<feature type="transmembrane region" description="Helical" evidence="6">
    <location>
        <begin position="181"/>
        <end position="207"/>
    </location>
</feature>
<dbReference type="AlphaFoldDB" id="A0A4V6I813"/>
<evidence type="ECO:0000313" key="10">
    <source>
        <dbReference type="EMBL" id="TMS36413.1"/>
    </source>
</evidence>
<feature type="transmembrane region" description="Helical" evidence="6">
    <location>
        <begin position="393"/>
        <end position="414"/>
    </location>
</feature>
<name>A0A4V6I813_STECR</name>
<feature type="transmembrane region" description="Helical" evidence="6">
    <location>
        <begin position="219"/>
        <end position="241"/>
    </location>
</feature>
<evidence type="ECO:0000313" key="11">
    <source>
        <dbReference type="Proteomes" id="UP000298663"/>
    </source>
</evidence>